<evidence type="ECO:0000313" key="3">
    <source>
        <dbReference type="Proteomes" id="UP000314982"/>
    </source>
</evidence>
<dbReference type="Ensembl" id="ENSHHUT00000081255.1">
    <property type="protein sequence ID" value="ENSHHUP00000078715.1"/>
    <property type="gene ID" value="ENSHHUG00000045924.1"/>
</dbReference>
<name>A0A4W5QXX5_9TELE</name>
<dbReference type="PANTHER" id="PTHR23216:SF1">
    <property type="entry name" value="NUCLEOLAR AND COILED-BODY PHOSPHOPROTEIN 1"/>
    <property type="match status" value="1"/>
</dbReference>
<keyword evidence="3" id="KW-1185">Reference proteome</keyword>
<proteinExistence type="predicted"/>
<feature type="compositionally biased region" description="Acidic residues" evidence="1">
    <location>
        <begin position="88"/>
        <end position="99"/>
    </location>
</feature>
<accession>A0A4W5QXX5</accession>
<organism evidence="2 3">
    <name type="scientific">Hucho hucho</name>
    <name type="common">huchen</name>
    <dbReference type="NCBI Taxonomy" id="62062"/>
    <lineage>
        <taxon>Eukaryota</taxon>
        <taxon>Metazoa</taxon>
        <taxon>Chordata</taxon>
        <taxon>Craniata</taxon>
        <taxon>Vertebrata</taxon>
        <taxon>Euteleostomi</taxon>
        <taxon>Actinopterygii</taxon>
        <taxon>Neopterygii</taxon>
        <taxon>Teleostei</taxon>
        <taxon>Protacanthopterygii</taxon>
        <taxon>Salmoniformes</taxon>
        <taxon>Salmonidae</taxon>
        <taxon>Salmoninae</taxon>
        <taxon>Hucho</taxon>
    </lineage>
</organism>
<dbReference type="InterPro" id="IPR006594">
    <property type="entry name" value="LisH"/>
</dbReference>
<feature type="compositionally biased region" description="Low complexity" evidence="1">
    <location>
        <begin position="100"/>
        <end position="123"/>
    </location>
</feature>
<protein>
    <submittedName>
        <fullName evidence="2">Uncharacterized protein</fullName>
    </submittedName>
</protein>
<reference evidence="2" key="2">
    <citation type="submission" date="2025-08" db="UniProtKB">
        <authorList>
            <consortium name="Ensembl"/>
        </authorList>
    </citation>
    <scope>IDENTIFICATION</scope>
</reference>
<reference evidence="3" key="1">
    <citation type="submission" date="2018-06" db="EMBL/GenBank/DDBJ databases">
        <title>Genome assembly of Danube salmon.</title>
        <authorList>
            <person name="Macqueen D.J."/>
            <person name="Gundappa M.K."/>
        </authorList>
    </citation>
    <scope>NUCLEOTIDE SEQUENCE [LARGE SCALE GENOMIC DNA]</scope>
</reference>
<dbReference type="PROSITE" id="PS50896">
    <property type="entry name" value="LISH"/>
    <property type="match status" value="1"/>
</dbReference>
<dbReference type="PANTHER" id="PTHR23216">
    <property type="entry name" value="NUCLEOLAR AND COILED-BODY PHOSPHOPROTEIN 1"/>
    <property type="match status" value="1"/>
</dbReference>
<dbReference type="STRING" id="62062.ENSHHUP00000078715"/>
<dbReference type="InterPro" id="IPR039191">
    <property type="entry name" value="Nopp140-like"/>
</dbReference>
<sequence>MAERSSVPSDLYKHVYSFLLENKFTEAARHFIRQTDVPPQDEQEDAGLLDIFNFWVKSPEAKKRKALSIGPETGDRPSAKKAKTAESSSEESSSDEEEAAAPVKAASTAKAPRPAESDSSSSDDSSDEEEAVAKVHELCFTIRLLFYWVKIPNPMINDRVQNKLK</sequence>
<dbReference type="GeneTree" id="ENSGT00940000168294"/>
<dbReference type="GO" id="GO:0005730">
    <property type="term" value="C:nucleolus"/>
    <property type="evidence" value="ECO:0007669"/>
    <property type="project" value="InterPro"/>
</dbReference>
<evidence type="ECO:0000313" key="2">
    <source>
        <dbReference type="Ensembl" id="ENSHHUP00000078715.1"/>
    </source>
</evidence>
<dbReference type="GO" id="GO:0005654">
    <property type="term" value="C:nucleoplasm"/>
    <property type="evidence" value="ECO:0007669"/>
    <property type="project" value="TreeGrafter"/>
</dbReference>
<reference evidence="2" key="3">
    <citation type="submission" date="2025-09" db="UniProtKB">
        <authorList>
            <consortium name="Ensembl"/>
        </authorList>
    </citation>
    <scope>IDENTIFICATION</scope>
</reference>
<evidence type="ECO:0000256" key="1">
    <source>
        <dbReference type="SAM" id="MobiDB-lite"/>
    </source>
</evidence>
<dbReference type="Proteomes" id="UP000314982">
    <property type="component" value="Unassembled WGS sequence"/>
</dbReference>
<feature type="region of interest" description="Disordered" evidence="1">
    <location>
        <begin position="62"/>
        <end position="130"/>
    </location>
</feature>
<dbReference type="AlphaFoldDB" id="A0A4W5QXX5"/>